<proteinExistence type="predicted"/>
<name>X1JRG1_9ZZZZ</name>
<dbReference type="EMBL" id="BARU01038374">
    <property type="protein sequence ID" value="GAH83990.1"/>
    <property type="molecule type" value="Genomic_DNA"/>
</dbReference>
<comment type="caution">
    <text evidence="1">The sequence shown here is derived from an EMBL/GenBank/DDBJ whole genome shotgun (WGS) entry which is preliminary data.</text>
</comment>
<dbReference type="AlphaFoldDB" id="X1JRG1"/>
<protein>
    <submittedName>
        <fullName evidence="1">Uncharacterized protein</fullName>
    </submittedName>
</protein>
<evidence type="ECO:0000313" key="1">
    <source>
        <dbReference type="EMBL" id="GAH83990.1"/>
    </source>
</evidence>
<accession>X1JRG1</accession>
<gene>
    <name evidence="1" type="ORF">S03H2_59663</name>
</gene>
<feature type="non-terminal residue" evidence="1">
    <location>
        <position position="1"/>
    </location>
</feature>
<sequence>IWDMSEILLEKNGIVDAARIAFSNHEVDGVVVMIVESMVVEMRDATTGRETDLVSGRMKPRG</sequence>
<organism evidence="1">
    <name type="scientific">marine sediment metagenome</name>
    <dbReference type="NCBI Taxonomy" id="412755"/>
    <lineage>
        <taxon>unclassified sequences</taxon>
        <taxon>metagenomes</taxon>
        <taxon>ecological metagenomes</taxon>
    </lineage>
</organism>
<reference evidence="1" key="1">
    <citation type="journal article" date="2014" name="Front. Microbiol.">
        <title>High frequency of phylogenetically diverse reductive dehalogenase-homologous genes in deep subseafloor sedimentary metagenomes.</title>
        <authorList>
            <person name="Kawai M."/>
            <person name="Futagami T."/>
            <person name="Toyoda A."/>
            <person name="Takaki Y."/>
            <person name="Nishi S."/>
            <person name="Hori S."/>
            <person name="Arai W."/>
            <person name="Tsubouchi T."/>
            <person name="Morono Y."/>
            <person name="Uchiyama I."/>
            <person name="Ito T."/>
            <person name="Fujiyama A."/>
            <person name="Inagaki F."/>
            <person name="Takami H."/>
        </authorList>
    </citation>
    <scope>NUCLEOTIDE SEQUENCE</scope>
    <source>
        <strain evidence="1">Expedition CK06-06</strain>
    </source>
</reference>